<dbReference type="GO" id="GO:0016763">
    <property type="term" value="F:pentosyltransferase activity"/>
    <property type="evidence" value="ECO:0007669"/>
    <property type="project" value="TreeGrafter"/>
</dbReference>
<feature type="transmembrane region" description="Helical" evidence="8">
    <location>
        <begin position="78"/>
        <end position="96"/>
    </location>
</feature>
<evidence type="ECO:0000256" key="5">
    <source>
        <dbReference type="ARBA" id="ARBA00022692"/>
    </source>
</evidence>
<keyword evidence="4" id="KW-0808">Transferase</keyword>
<organism evidence="9 10">
    <name type="scientific">Ornatilinea apprima</name>
    <dbReference type="NCBI Taxonomy" id="1134406"/>
    <lineage>
        <taxon>Bacteria</taxon>
        <taxon>Bacillati</taxon>
        <taxon>Chloroflexota</taxon>
        <taxon>Anaerolineae</taxon>
        <taxon>Anaerolineales</taxon>
        <taxon>Anaerolineaceae</taxon>
        <taxon>Ornatilinea</taxon>
    </lineage>
</organism>
<dbReference type="AlphaFoldDB" id="A0A0P6XUT5"/>
<protein>
    <submittedName>
        <fullName evidence="9">Uncharacterized protein</fullName>
    </submittedName>
</protein>
<gene>
    <name evidence="9" type="ORF">ADN00_03360</name>
</gene>
<comment type="subcellular location">
    <subcellularLocation>
        <location evidence="1">Cell membrane</location>
        <topology evidence="1">Multi-pass membrane protein</topology>
    </subcellularLocation>
</comment>
<evidence type="ECO:0000256" key="6">
    <source>
        <dbReference type="ARBA" id="ARBA00022989"/>
    </source>
</evidence>
<keyword evidence="2" id="KW-1003">Cell membrane</keyword>
<proteinExistence type="predicted"/>
<dbReference type="Proteomes" id="UP000050417">
    <property type="component" value="Unassembled WGS sequence"/>
</dbReference>
<feature type="transmembrane region" description="Helical" evidence="8">
    <location>
        <begin position="471"/>
        <end position="488"/>
    </location>
</feature>
<feature type="transmembrane region" description="Helical" evidence="8">
    <location>
        <begin position="142"/>
        <end position="166"/>
    </location>
</feature>
<evidence type="ECO:0000256" key="8">
    <source>
        <dbReference type="SAM" id="Phobius"/>
    </source>
</evidence>
<dbReference type="GO" id="GO:0009103">
    <property type="term" value="P:lipopolysaccharide biosynthetic process"/>
    <property type="evidence" value="ECO:0007669"/>
    <property type="project" value="UniProtKB-ARBA"/>
</dbReference>
<evidence type="ECO:0000256" key="2">
    <source>
        <dbReference type="ARBA" id="ARBA00022475"/>
    </source>
</evidence>
<keyword evidence="6 8" id="KW-1133">Transmembrane helix</keyword>
<evidence type="ECO:0000256" key="1">
    <source>
        <dbReference type="ARBA" id="ARBA00004651"/>
    </source>
</evidence>
<feature type="transmembrane region" description="Helical" evidence="8">
    <location>
        <begin position="412"/>
        <end position="429"/>
    </location>
</feature>
<dbReference type="PANTHER" id="PTHR33908">
    <property type="entry name" value="MANNOSYLTRANSFERASE YKCB-RELATED"/>
    <property type="match status" value="1"/>
</dbReference>
<feature type="transmembrane region" description="Helical" evidence="8">
    <location>
        <begin position="7"/>
        <end position="28"/>
    </location>
</feature>
<keyword evidence="7 8" id="KW-0472">Membrane</keyword>
<dbReference type="PANTHER" id="PTHR33908:SF11">
    <property type="entry name" value="MEMBRANE PROTEIN"/>
    <property type="match status" value="1"/>
</dbReference>
<dbReference type="RefSeq" id="WP_075061550.1">
    <property type="nucleotide sequence ID" value="NZ_LGCL01000015.1"/>
</dbReference>
<keyword evidence="3" id="KW-0328">Glycosyltransferase</keyword>
<dbReference type="InterPro" id="IPR050297">
    <property type="entry name" value="LipidA_mod_glycosyltrf_83"/>
</dbReference>
<feature type="transmembrane region" description="Helical" evidence="8">
    <location>
        <begin position="218"/>
        <end position="237"/>
    </location>
</feature>
<comment type="caution">
    <text evidence="9">The sequence shown here is derived from an EMBL/GenBank/DDBJ whole genome shotgun (WGS) entry which is preliminary data.</text>
</comment>
<feature type="transmembrane region" description="Helical" evidence="8">
    <location>
        <begin position="333"/>
        <end position="354"/>
    </location>
</feature>
<feature type="transmembrane region" description="Helical" evidence="8">
    <location>
        <begin position="40"/>
        <end position="66"/>
    </location>
</feature>
<evidence type="ECO:0000313" key="10">
    <source>
        <dbReference type="Proteomes" id="UP000050417"/>
    </source>
</evidence>
<dbReference type="GO" id="GO:0005886">
    <property type="term" value="C:plasma membrane"/>
    <property type="evidence" value="ECO:0007669"/>
    <property type="project" value="UniProtKB-SubCell"/>
</dbReference>
<keyword evidence="10" id="KW-1185">Reference proteome</keyword>
<feature type="transmembrane region" description="Helical" evidence="8">
    <location>
        <begin position="500"/>
        <end position="517"/>
    </location>
</feature>
<dbReference type="STRING" id="1134406.ADN00_03360"/>
<evidence type="ECO:0000256" key="7">
    <source>
        <dbReference type="ARBA" id="ARBA00023136"/>
    </source>
</evidence>
<dbReference type="EMBL" id="LGCL01000015">
    <property type="protein sequence ID" value="KPL78949.1"/>
    <property type="molecule type" value="Genomic_DNA"/>
</dbReference>
<feature type="transmembrane region" description="Helical" evidence="8">
    <location>
        <begin position="441"/>
        <end position="459"/>
    </location>
</feature>
<evidence type="ECO:0000256" key="4">
    <source>
        <dbReference type="ARBA" id="ARBA00022679"/>
    </source>
</evidence>
<evidence type="ECO:0000256" key="3">
    <source>
        <dbReference type="ARBA" id="ARBA00022676"/>
    </source>
</evidence>
<accession>A0A0P6XUT5</accession>
<sequence>MNNSNTRAWWIGLASLAWFVGMLVLYFVSHKPLTPELAVALALVVWRLLLSFGLVCLGGGLGRLLLPSAPIPSPLARLALQGALGLGLLSLGYHWLGTLAGVYAWLNAILLVVGLALLNKSVRAWLGEWRALQTQWAEGGRWGRWAAGLCALLALGALLIALAPPVKFDSLTYHLTLPQAYSLQHRISYLPWLVMSGMPQIAETLYTWIYPLGGAPSAALLTWWAALLALIGLAGWLRDLLDARSALAGMAALMCGFSMVMLMGWGYVDWWGILFGWASMAALFAWRENGHQKDLWLAGLFIGLAMGSKYTAGVLALAGAAALGWLCWRQKRAFLPALAVLAAGALLTSGTWFLRNTLATGNPLYPFLFSAGEMNVYRLESYQSVPPWGNWLDIVFLPLRAMYRGIENAEGYNVSMGPLLAALGFLFWTGWRKLSERQRGWAEMLLAFSIAGILIWTAANQISGNLIQTRYYFSLFSAFGGLAALGYWGIVQLQIPQVRLGRIVSAMILFVLLLNAIEVGQEVLKKDAPRAVLGLKSNETFLADNLGWFQPAMQAVKDLPDDQQVLLLFETRSFYCLPNCRPDEILDRWKRDWRELRDTNAILARWKAQGFEQVLLYRSGANFMRETGDIHITADDWQGLDAMLPKLVEMQDFGGAYQLYRLP</sequence>
<feature type="transmembrane region" description="Helical" evidence="8">
    <location>
        <begin position="243"/>
        <end position="263"/>
    </location>
</feature>
<name>A0A0P6XUT5_9CHLR</name>
<evidence type="ECO:0000313" key="9">
    <source>
        <dbReference type="EMBL" id="KPL78949.1"/>
    </source>
</evidence>
<feature type="transmembrane region" description="Helical" evidence="8">
    <location>
        <begin position="298"/>
        <end position="326"/>
    </location>
</feature>
<dbReference type="OrthoDB" id="9785476at2"/>
<keyword evidence="5 8" id="KW-0812">Transmembrane</keyword>
<reference evidence="9 10" key="1">
    <citation type="submission" date="2015-07" db="EMBL/GenBank/DDBJ databases">
        <title>Genome sequence of Ornatilinea apprima DSM 23815.</title>
        <authorList>
            <person name="Hemp J."/>
            <person name="Ward L.M."/>
            <person name="Pace L.A."/>
            <person name="Fischer W.W."/>
        </authorList>
    </citation>
    <scope>NUCLEOTIDE SEQUENCE [LARGE SCALE GENOMIC DNA]</scope>
    <source>
        <strain evidence="9 10">P3M-1</strain>
    </source>
</reference>
<feature type="transmembrane region" description="Helical" evidence="8">
    <location>
        <begin position="102"/>
        <end position="122"/>
    </location>
</feature>